<evidence type="ECO:0000313" key="7">
    <source>
        <dbReference type="Proteomes" id="UP000006898"/>
    </source>
</evidence>
<reference evidence="6 7" key="1">
    <citation type="journal article" date="2010" name="Nature">
        <title>Nitrite-driven anaerobic methane oxidation by oxygenic bacteria.</title>
        <authorList>
            <person name="Ettwig K.F."/>
            <person name="Butler M.K."/>
            <person name="Le Paslier D."/>
            <person name="Pelletier E."/>
            <person name="Mangenot S."/>
            <person name="Kuypers M.M.M."/>
            <person name="Schreiber F."/>
            <person name="Dutilh B.E."/>
            <person name="Zedelius J."/>
            <person name="de Beer D."/>
            <person name="Gloerich J."/>
            <person name="Wessels H.J.C.T."/>
            <person name="van Allen T."/>
            <person name="Luesken F."/>
            <person name="Wu M."/>
            <person name="van de Pas-Schoonen K.T."/>
            <person name="Op den Camp H.J.M."/>
            <person name="Janssen-Megens E.M."/>
            <person name="Francoijs K-J."/>
            <person name="Stunnenberg H."/>
            <person name="Weissenbach J."/>
            <person name="Jetten M.S.M."/>
            <person name="Strous M."/>
        </authorList>
    </citation>
    <scope>NUCLEOTIDE SEQUENCE [LARGE SCALE GENOMIC DNA]</scope>
</reference>
<protein>
    <recommendedName>
        <fullName evidence="5">UPF0182 protein DAMO_1249</fullName>
    </recommendedName>
</protein>
<dbReference type="EMBL" id="FP565575">
    <property type="protein sequence ID" value="CBE68309.1"/>
    <property type="molecule type" value="Genomic_DNA"/>
</dbReference>
<accession>D5MEY0</accession>
<name>D5MEY0_METO1</name>
<dbReference type="Pfam" id="PF03699">
    <property type="entry name" value="UPF0182"/>
    <property type="match status" value="1"/>
</dbReference>
<evidence type="ECO:0000256" key="2">
    <source>
        <dbReference type="ARBA" id="ARBA00022692"/>
    </source>
</evidence>
<dbReference type="HOGENOM" id="CLU_007733_0_0_0"/>
<keyword evidence="3 5" id="KW-1133">Transmembrane helix</keyword>
<dbReference type="Proteomes" id="UP000006898">
    <property type="component" value="Chromosome"/>
</dbReference>
<evidence type="ECO:0000256" key="1">
    <source>
        <dbReference type="ARBA" id="ARBA00022475"/>
    </source>
</evidence>
<feature type="transmembrane region" description="Helical" evidence="5">
    <location>
        <begin position="16"/>
        <end position="37"/>
    </location>
</feature>
<comment type="similarity">
    <text evidence="5">Belongs to the UPF0182 family.</text>
</comment>
<gene>
    <name evidence="6" type="ORF">DAMO_1249</name>
</gene>
<evidence type="ECO:0000256" key="3">
    <source>
        <dbReference type="ARBA" id="ARBA00022989"/>
    </source>
</evidence>
<sequence>MAQYNGSAGELKGRQIAYVLILLVVLVLGSQTVPLYSDWLWFQEVRLTNVFVTMLRTQLTLAVAFGLTFAVLLYVNLYMASRLTATDVLLEVEDRFGLPSRFIIEPYFRRLLIPGVLGLGVFSAFRAAAAWERYIRFANALPFDIEDPIFRQDVGFYVFKLPFLNFLYGWLISSVILILFVTAMTYVLFRGIQITNRGPIIARLARTHLLVLGALLFVIKAVGYRLDTYQLLYSPSGMVFGASYSDINASLPALNFLTILAIFVALLCLAQIFQRGWRLVLVGIGMLVLASLIGLGLYPSFIQRFRVVPNEIVAESPYITHNIHFTRQAYGLDRIDEREFPAEETLTREDLRRNDLTIKNIRLWDHRPLLTTYGQLQEIRTYYKFMDVDNDRYQIDGEYRQVMISAREMSQQHLPGRSWINEHLIFTHGYGVVLGPVNRVTPEGLPEFLIKDIPPVSTTPIKVTRPEIYYSEVANDYVIVKTQAQELDYPSGDKNVYSTYTGDGGVPLTTLGRKLLFATRFGTLKILLSQDLTLDSRIMYHRQISERVQKAAPFLSFDRDAYMVIAKDGRLFWIIDAYTISDMYPYSEPIRGVGNYIRNSVKVVVDAYNGSLSFYIADQTDPVIKAYDRAFPGLFQPLEAMPDDLKSHLRYPQGMFNIQARLYSTYHMQDPQVFYNKEDLWSIPAEMEPYHTIMRLPDETKEEFILLLPFTPNKKDNMIAWLAARSDPPNYGKLTAFNFPKAKMVYGPRQINARIDQDSFISQQLSLWSQRGSTVIRGSMLAIPIERSLLYVQPLYLAAEKGSLPELKRIIVAHGNSIAMEETLDGALARVFGGAARGPVTAMIPGAPVGAPAEVDSSLKALAARAYDHYTRAQDLLRQGNFAGYGDEVKRLESALKELRTRAGK</sequence>
<dbReference type="HAMAP" id="MF_01600">
    <property type="entry name" value="UPF0182"/>
    <property type="match status" value="1"/>
</dbReference>
<proteinExistence type="inferred from homology"/>
<feature type="transmembrane region" description="Helical" evidence="5">
    <location>
        <begin position="111"/>
        <end position="131"/>
    </location>
</feature>
<dbReference type="GO" id="GO:0005576">
    <property type="term" value="C:extracellular region"/>
    <property type="evidence" value="ECO:0007669"/>
    <property type="project" value="TreeGrafter"/>
</dbReference>
<feature type="transmembrane region" description="Helical" evidence="5">
    <location>
        <begin position="209"/>
        <end position="226"/>
    </location>
</feature>
<evidence type="ECO:0000313" key="6">
    <source>
        <dbReference type="EMBL" id="CBE68309.1"/>
    </source>
</evidence>
<keyword evidence="1 5" id="KW-1003">Cell membrane</keyword>
<feature type="transmembrane region" description="Helical" evidence="5">
    <location>
        <begin position="57"/>
        <end position="75"/>
    </location>
</feature>
<dbReference type="AlphaFoldDB" id="D5MEY0"/>
<dbReference type="STRING" id="671143.DAMO_1249"/>
<keyword evidence="2 5" id="KW-0812">Transmembrane</keyword>
<feature type="transmembrane region" description="Helical" evidence="5">
    <location>
        <begin position="253"/>
        <end position="272"/>
    </location>
</feature>
<feature type="transmembrane region" description="Helical" evidence="5">
    <location>
        <begin position="167"/>
        <end position="189"/>
    </location>
</feature>
<keyword evidence="4 5" id="KW-0472">Membrane</keyword>
<evidence type="ECO:0000256" key="4">
    <source>
        <dbReference type="ARBA" id="ARBA00023136"/>
    </source>
</evidence>
<dbReference type="eggNOG" id="COG1615">
    <property type="taxonomic scope" value="Bacteria"/>
</dbReference>
<organism evidence="6 7">
    <name type="scientific">Methylomirabilis oxygeniifera</name>
    <dbReference type="NCBI Taxonomy" id="671143"/>
    <lineage>
        <taxon>Bacteria</taxon>
        <taxon>Candidatus Methylomirabilota</taxon>
        <taxon>Candidatus Methylomirabilia</taxon>
        <taxon>Candidatus Methylomirabilales</taxon>
        <taxon>Candidatus Methylomirabilaceae</taxon>
        <taxon>Candidatus Methylomirabilis</taxon>
    </lineage>
</organism>
<feature type="transmembrane region" description="Helical" evidence="5">
    <location>
        <begin position="279"/>
        <end position="301"/>
    </location>
</feature>
<comment type="subcellular location">
    <subcellularLocation>
        <location evidence="5">Cell membrane</location>
        <topology evidence="5">Multi-pass membrane protein</topology>
    </subcellularLocation>
</comment>
<dbReference type="PANTHER" id="PTHR39344">
    <property type="entry name" value="UPF0182 PROTEIN SLL1060"/>
    <property type="match status" value="1"/>
</dbReference>
<dbReference type="InterPro" id="IPR005372">
    <property type="entry name" value="UPF0182"/>
</dbReference>
<dbReference type="PANTHER" id="PTHR39344:SF1">
    <property type="entry name" value="UPF0182 PROTEIN SLL1060"/>
    <property type="match status" value="1"/>
</dbReference>
<dbReference type="GO" id="GO:0005886">
    <property type="term" value="C:plasma membrane"/>
    <property type="evidence" value="ECO:0007669"/>
    <property type="project" value="UniProtKB-SubCell"/>
</dbReference>
<dbReference type="KEGG" id="mox:DAMO_1249"/>
<evidence type="ECO:0000256" key="5">
    <source>
        <dbReference type="HAMAP-Rule" id="MF_01600"/>
    </source>
</evidence>